<dbReference type="AlphaFoldDB" id="A0A518B1K0"/>
<dbReference type="InterPro" id="IPR006674">
    <property type="entry name" value="HD_domain"/>
</dbReference>
<feature type="domain" description="HD-GYP" evidence="3">
    <location>
        <begin position="166"/>
        <end position="350"/>
    </location>
</feature>
<dbReference type="PANTHER" id="PTHR45228:SF4">
    <property type="entry name" value="LIPOPROTEIN"/>
    <property type="match status" value="1"/>
</dbReference>
<feature type="compositionally biased region" description="Basic and acidic residues" evidence="1">
    <location>
        <begin position="24"/>
        <end position="38"/>
    </location>
</feature>
<name>A0A518B1K0_9BACT</name>
<dbReference type="InterPro" id="IPR003607">
    <property type="entry name" value="HD/PDEase_dom"/>
</dbReference>
<keyword evidence="4" id="KW-0378">Hydrolase</keyword>
<gene>
    <name evidence="4" type="primary">rpfG_2</name>
    <name evidence="4" type="ORF">Pan216_17070</name>
</gene>
<evidence type="ECO:0000259" key="2">
    <source>
        <dbReference type="PROSITE" id="PS51831"/>
    </source>
</evidence>
<dbReference type="SUPFAM" id="SSF109604">
    <property type="entry name" value="HD-domain/PDEase-like"/>
    <property type="match status" value="1"/>
</dbReference>
<reference evidence="4 5" key="1">
    <citation type="submission" date="2019-02" db="EMBL/GenBank/DDBJ databases">
        <title>Deep-cultivation of Planctomycetes and their phenomic and genomic characterization uncovers novel biology.</title>
        <authorList>
            <person name="Wiegand S."/>
            <person name="Jogler M."/>
            <person name="Boedeker C."/>
            <person name="Pinto D."/>
            <person name="Vollmers J."/>
            <person name="Rivas-Marin E."/>
            <person name="Kohn T."/>
            <person name="Peeters S.H."/>
            <person name="Heuer A."/>
            <person name="Rast P."/>
            <person name="Oberbeckmann S."/>
            <person name="Bunk B."/>
            <person name="Jeske O."/>
            <person name="Meyerdierks A."/>
            <person name="Storesund J.E."/>
            <person name="Kallscheuer N."/>
            <person name="Luecker S."/>
            <person name="Lage O.M."/>
            <person name="Pohl T."/>
            <person name="Merkel B.J."/>
            <person name="Hornburger P."/>
            <person name="Mueller R.-W."/>
            <person name="Bruemmer F."/>
            <person name="Labrenz M."/>
            <person name="Spormann A.M."/>
            <person name="Op den Camp H."/>
            <person name="Overmann J."/>
            <person name="Amann R."/>
            <person name="Jetten M.S.M."/>
            <person name="Mascher T."/>
            <person name="Medema M.H."/>
            <person name="Devos D.P."/>
            <person name="Kaster A.-K."/>
            <person name="Ovreas L."/>
            <person name="Rohde M."/>
            <person name="Galperin M.Y."/>
            <person name="Jogler C."/>
        </authorList>
    </citation>
    <scope>NUCLEOTIDE SEQUENCE [LARGE SCALE GENOMIC DNA]</scope>
    <source>
        <strain evidence="4 5">Pan216</strain>
    </source>
</reference>
<dbReference type="NCBIfam" id="TIGR00277">
    <property type="entry name" value="HDIG"/>
    <property type="match status" value="1"/>
</dbReference>
<dbReference type="InterPro" id="IPR006675">
    <property type="entry name" value="HDIG_dom"/>
</dbReference>
<evidence type="ECO:0000256" key="1">
    <source>
        <dbReference type="SAM" id="MobiDB-lite"/>
    </source>
</evidence>
<dbReference type="InterPro" id="IPR052020">
    <property type="entry name" value="Cyclic_di-GMP/3'3'-cGAMP_PDE"/>
</dbReference>
<dbReference type="PANTHER" id="PTHR45228">
    <property type="entry name" value="CYCLIC DI-GMP PHOSPHODIESTERASE TM_0186-RELATED"/>
    <property type="match status" value="1"/>
</dbReference>
<protein>
    <submittedName>
        <fullName evidence="4">Cyclic di-GMP phosphodiesterase response regulator RpfG</fullName>
        <ecNumber evidence="4">3.1.4.52</ecNumber>
    </submittedName>
</protein>
<keyword evidence="5" id="KW-1185">Reference proteome</keyword>
<dbReference type="EMBL" id="CP036279">
    <property type="protein sequence ID" value="QDU60854.1"/>
    <property type="molecule type" value="Genomic_DNA"/>
</dbReference>
<evidence type="ECO:0000313" key="4">
    <source>
        <dbReference type="EMBL" id="QDU60854.1"/>
    </source>
</evidence>
<dbReference type="KEGG" id="knv:Pan216_17070"/>
<evidence type="ECO:0000313" key="5">
    <source>
        <dbReference type="Proteomes" id="UP000317093"/>
    </source>
</evidence>
<dbReference type="Gene3D" id="1.10.3210.10">
    <property type="entry name" value="Hypothetical protein af1432"/>
    <property type="match status" value="1"/>
</dbReference>
<dbReference type="Proteomes" id="UP000317093">
    <property type="component" value="Chromosome"/>
</dbReference>
<feature type="region of interest" description="Disordered" evidence="1">
    <location>
        <begin position="1"/>
        <end position="40"/>
    </location>
</feature>
<evidence type="ECO:0000259" key="3">
    <source>
        <dbReference type="PROSITE" id="PS51832"/>
    </source>
</evidence>
<accession>A0A518B1K0</accession>
<dbReference type="PROSITE" id="PS51831">
    <property type="entry name" value="HD"/>
    <property type="match status" value="1"/>
</dbReference>
<dbReference type="GO" id="GO:0071111">
    <property type="term" value="F:cyclic-guanylate-specific phosphodiesterase activity"/>
    <property type="evidence" value="ECO:0007669"/>
    <property type="project" value="UniProtKB-EC"/>
</dbReference>
<dbReference type="InterPro" id="IPR037522">
    <property type="entry name" value="HD_GYP_dom"/>
</dbReference>
<dbReference type="SMART" id="SM00471">
    <property type="entry name" value="HDc"/>
    <property type="match status" value="1"/>
</dbReference>
<feature type="domain" description="HD" evidence="2">
    <location>
        <begin position="188"/>
        <end position="310"/>
    </location>
</feature>
<proteinExistence type="predicted"/>
<dbReference type="Pfam" id="PF13487">
    <property type="entry name" value="HD_5"/>
    <property type="match status" value="1"/>
</dbReference>
<dbReference type="CDD" id="cd00077">
    <property type="entry name" value="HDc"/>
    <property type="match status" value="1"/>
</dbReference>
<dbReference type="PROSITE" id="PS51832">
    <property type="entry name" value="HD_GYP"/>
    <property type="match status" value="1"/>
</dbReference>
<sequence>MLFAGRMTLTHSSRLFPPRGGSRRAKDESPPGAIERRGPSPLTVMIASPDAGKLATMAYEAASLGYRVLTAVGRTELEELWKRQTAPIVVVDVRLTERQGANSPVPSFLLSDSVDRSEGLDELFASGRSSSRIKSDEFGIYLRRASSNDAHDEKQVLVALPEASPGSSRREDGVLRLWHLLRQRIPETAAHSQRVARLAARFGRELALEVTSQARLEQAALLHDIGKASLPREVLRKRESLDVPEWTLVQAHPVLGANLLRPLVRSQEVTLAVRHHHERFDGQGYPYGLEGEAIPFFARIIAVVDTFDAMTESRTYRGPISIDEALARVAQLGGSQFDPELAATFVAMMR</sequence>
<dbReference type="EC" id="3.1.4.52" evidence="4"/>
<organism evidence="4 5">
    <name type="scientific">Kolteria novifilia</name>
    <dbReference type="NCBI Taxonomy" id="2527975"/>
    <lineage>
        <taxon>Bacteria</taxon>
        <taxon>Pseudomonadati</taxon>
        <taxon>Planctomycetota</taxon>
        <taxon>Planctomycetia</taxon>
        <taxon>Kolteriales</taxon>
        <taxon>Kolteriaceae</taxon>
        <taxon>Kolteria</taxon>
    </lineage>
</organism>